<evidence type="ECO:0000313" key="1">
    <source>
        <dbReference type="EMBL" id="KAJ4702034.1"/>
    </source>
</evidence>
<proteinExistence type="predicted"/>
<dbReference type="EMBL" id="CM051407">
    <property type="protein sequence ID" value="KAJ4702034.1"/>
    <property type="molecule type" value="Genomic_DNA"/>
</dbReference>
<sequence length="276" mass="30964">MVAHSLLSSLLLFLHLSLISTTNALTYRDEDPLIRQVVISESHYNLSAAKHQFLAFKRKYNKSYGTQQEDYYRFGVFMSNLRLAMRHQKLDPTAVHGITKFSDVTDSEFSTQSLDLDLDDKADLLNDANEAPILNTSNLPPEFDWGDNDAVTRVKDQGKFCRSSWAFSAVGALEGAHFLANDDLVDLSVQQLVDCDGGDSSPSFYAARIGLERDEDYPYKISGRGRCEYDKSQIVASASRFMSIPPRIRQYVANMVKYGPPSVEEFRAQPFAAGGY</sequence>
<protein>
    <submittedName>
        <fullName evidence="1">Cysteine proteinase</fullName>
    </submittedName>
</protein>
<reference evidence="1 2" key="1">
    <citation type="journal article" date="2023" name="Science">
        <title>Complex scaffold remodeling in plant triterpene biosynthesis.</title>
        <authorList>
            <person name="De La Pena R."/>
            <person name="Hodgson H."/>
            <person name="Liu J.C."/>
            <person name="Stephenson M.J."/>
            <person name="Martin A.C."/>
            <person name="Owen C."/>
            <person name="Harkess A."/>
            <person name="Leebens-Mack J."/>
            <person name="Jimenez L.E."/>
            <person name="Osbourn A."/>
            <person name="Sattely E.S."/>
        </authorList>
    </citation>
    <scope>NUCLEOTIDE SEQUENCE [LARGE SCALE GENOMIC DNA]</scope>
    <source>
        <strain evidence="2">cv. JPN11</strain>
        <tissue evidence="1">Leaf</tissue>
    </source>
</reference>
<dbReference type="Proteomes" id="UP001164539">
    <property type="component" value="Chromosome 14"/>
</dbReference>
<accession>A0ACC1WUE3</accession>
<name>A0ACC1WUE3_MELAZ</name>
<gene>
    <name evidence="1" type="ORF">OWV82_025176</name>
</gene>
<organism evidence="1 2">
    <name type="scientific">Melia azedarach</name>
    <name type="common">Chinaberry tree</name>
    <dbReference type="NCBI Taxonomy" id="155640"/>
    <lineage>
        <taxon>Eukaryota</taxon>
        <taxon>Viridiplantae</taxon>
        <taxon>Streptophyta</taxon>
        <taxon>Embryophyta</taxon>
        <taxon>Tracheophyta</taxon>
        <taxon>Spermatophyta</taxon>
        <taxon>Magnoliopsida</taxon>
        <taxon>eudicotyledons</taxon>
        <taxon>Gunneridae</taxon>
        <taxon>Pentapetalae</taxon>
        <taxon>rosids</taxon>
        <taxon>malvids</taxon>
        <taxon>Sapindales</taxon>
        <taxon>Meliaceae</taxon>
        <taxon>Melia</taxon>
    </lineage>
</organism>
<keyword evidence="2" id="KW-1185">Reference proteome</keyword>
<comment type="caution">
    <text evidence="1">The sequence shown here is derived from an EMBL/GenBank/DDBJ whole genome shotgun (WGS) entry which is preliminary data.</text>
</comment>
<evidence type="ECO:0000313" key="2">
    <source>
        <dbReference type="Proteomes" id="UP001164539"/>
    </source>
</evidence>